<organism evidence="1 2">
    <name type="scientific">Zophobas morio</name>
    <dbReference type="NCBI Taxonomy" id="2755281"/>
    <lineage>
        <taxon>Eukaryota</taxon>
        <taxon>Metazoa</taxon>
        <taxon>Ecdysozoa</taxon>
        <taxon>Arthropoda</taxon>
        <taxon>Hexapoda</taxon>
        <taxon>Insecta</taxon>
        <taxon>Pterygota</taxon>
        <taxon>Neoptera</taxon>
        <taxon>Endopterygota</taxon>
        <taxon>Coleoptera</taxon>
        <taxon>Polyphaga</taxon>
        <taxon>Cucujiformia</taxon>
        <taxon>Tenebrionidae</taxon>
        <taxon>Zophobas</taxon>
    </lineage>
</organism>
<accession>A0AA38M9B1</accession>
<keyword evidence="2" id="KW-1185">Reference proteome</keyword>
<gene>
    <name evidence="1" type="ORF">Zmor_019933</name>
</gene>
<dbReference type="Proteomes" id="UP001168821">
    <property type="component" value="Unassembled WGS sequence"/>
</dbReference>
<evidence type="ECO:0000313" key="2">
    <source>
        <dbReference type="Proteomes" id="UP001168821"/>
    </source>
</evidence>
<dbReference type="EMBL" id="JALNTZ010000006">
    <property type="protein sequence ID" value="KAJ3648098.1"/>
    <property type="molecule type" value="Genomic_DNA"/>
</dbReference>
<proteinExistence type="predicted"/>
<name>A0AA38M9B1_9CUCU</name>
<evidence type="ECO:0000313" key="1">
    <source>
        <dbReference type="EMBL" id="KAJ3648098.1"/>
    </source>
</evidence>
<reference evidence="1" key="1">
    <citation type="journal article" date="2023" name="G3 (Bethesda)">
        <title>Whole genome assemblies of Zophobas morio and Tenebrio molitor.</title>
        <authorList>
            <person name="Kaur S."/>
            <person name="Stinson S.A."/>
            <person name="diCenzo G.C."/>
        </authorList>
    </citation>
    <scope>NUCLEOTIDE SEQUENCE</scope>
    <source>
        <strain evidence="1">QUZm001</strain>
    </source>
</reference>
<protein>
    <submittedName>
        <fullName evidence="1">Uncharacterized protein</fullName>
    </submittedName>
</protein>
<dbReference type="AlphaFoldDB" id="A0AA38M9B1"/>
<sequence>MLIGKRLSRANTITVTGGPTPKKISSTGNRLNCLRKATRIPGKNHELDEANEALDFKIATRRRSNCTRCIQVSTNYPNARSHLDKHRK</sequence>
<comment type="caution">
    <text evidence="1">The sequence shown here is derived from an EMBL/GenBank/DDBJ whole genome shotgun (WGS) entry which is preliminary data.</text>
</comment>